<keyword evidence="2" id="KW-0560">Oxidoreductase</keyword>
<reference evidence="4 5" key="1">
    <citation type="submission" date="2019-01" db="EMBL/GenBank/DDBJ databases">
        <title>Spirosoma flava sp. nov., a propanil-degrading bacterium isolated from herbicide-contaminated soil.</title>
        <authorList>
            <person name="Zhang L."/>
            <person name="Jiang J.-D."/>
        </authorList>
    </citation>
    <scope>NUCLEOTIDE SEQUENCE [LARGE SCALE GENOMIC DNA]</scope>
    <source>
        <strain evidence="4 5">TY50</strain>
    </source>
</reference>
<accession>A0A4Q2UH08</accession>
<dbReference type="PANTHER" id="PTHR42760:SF115">
    <property type="entry name" value="3-OXOACYL-[ACYL-CARRIER-PROTEIN] REDUCTASE FABG"/>
    <property type="match status" value="1"/>
</dbReference>
<evidence type="ECO:0000313" key="4">
    <source>
        <dbReference type="EMBL" id="RYC68647.1"/>
    </source>
</evidence>
<dbReference type="PROSITE" id="PS00061">
    <property type="entry name" value="ADH_SHORT"/>
    <property type="match status" value="1"/>
</dbReference>
<dbReference type="GO" id="GO:0016616">
    <property type="term" value="F:oxidoreductase activity, acting on the CH-OH group of donors, NAD or NADP as acceptor"/>
    <property type="evidence" value="ECO:0007669"/>
    <property type="project" value="UniProtKB-ARBA"/>
</dbReference>
<dbReference type="Proteomes" id="UP000290407">
    <property type="component" value="Unassembled WGS sequence"/>
</dbReference>
<dbReference type="FunFam" id="3.40.50.720:FF:000084">
    <property type="entry name" value="Short-chain dehydrogenase reductase"/>
    <property type="match status" value="1"/>
</dbReference>
<dbReference type="SMART" id="SM00822">
    <property type="entry name" value="PKS_KR"/>
    <property type="match status" value="1"/>
</dbReference>
<dbReference type="NCBIfam" id="NF005559">
    <property type="entry name" value="PRK07231.1"/>
    <property type="match status" value="1"/>
</dbReference>
<evidence type="ECO:0000259" key="3">
    <source>
        <dbReference type="SMART" id="SM00822"/>
    </source>
</evidence>
<comment type="similarity">
    <text evidence="1">Belongs to the short-chain dehydrogenases/reductases (SDR) family.</text>
</comment>
<dbReference type="Gene3D" id="3.40.50.720">
    <property type="entry name" value="NAD(P)-binding Rossmann-like Domain"/>
    <property type="match status" value="1"/>
</dbReference>
<protein>
    <submittedName>
        <fullName evidence="4">SDR family oxidoreductase</fullName>
    </submittedName>
</protein>
<dbReference type="PRINTS" id="PR00081">
    <property type="entry name" value="GDHRDH"/>
</dbReference>
<evidence type="ECO:0000256" key="1">
    <source>
        <dbReference type="ARBA" id="ARBA00006484"/>
    </source>
</evidence>
<dbReference type="InterPro" id="IPR036291">
    <property type="entry name" value="NAD(P)-bd_dom_sf"/>
</dbReference>
<keyword evidence="5" id="KW-1185">Reference proteome</keyword>
<organism evidence="4 5">
    <name type="scientific">Spirosoma sordidisoli</name>
    <dbReference type="NCBI Taxonomy" id="2502893"/>
    <lineage>
        <taxon>Bacteria</taxon>
        <taxon>Pseudomonadati</taxon>
        <taxon>Bacteroidota</taxon>
        <taxon>Cytophagia</taxon>
        <taxon>Cytophagales</taxon>
        <taxon>Cytophagaceae</taxon>
        <taxon>Spirosoma</taxon>
    </lineage>
</organism>
<dbReference type="InterPro" id="IPR020904">
    <property type="entry name" value="Sc_DH/Rdtase_CS"/>
</dbReference>
<evidence type="ECO:0000313" key="5">
    <source>
        <dbReference type="Proteomes" id="UP000290407"/>
    </source>
</evidence>
<proteinExistence type="inferred from homology"/>
<gene>
    <name evidence="4" type="ORF">EQG79_20095</name>
</gene>
<dbReference type="CDD" id="cd05233">
    <property type="entry name" value="SDR_c"/>
    <property type="match status" value="1"/>
</dbReference>
<dbReference type="PRINTS" id="PR00080">
    <property type="entry name" value="SDRFAMILY"/>
</dbReference>
<evidence type="ECO:0000256" key="2">
    <source>
        <dbReference type="ARBA" id="ARBA00023002"/>
    </source>
</evidence>
<dbReference type="EMBL" id="SBLB01000005">
    <property type="protein sequence ID" value="RYC68647.1"/>
    <property type="molecule type" value="Genomic_DNA"/>
</dbReference>
<dbReference type="RefSeq" id="WP_129603462.1">
    <property type="nucleotide sequence ID" value="NZ_SBLB01000005.1"/>
</dbReference>
<dbReference type="PANTHER" id="PTHR42760">
    <property type="entry name" value="SHORT-CHAIN DEHYDROGENASES/REDUCTASES FAMILY MEMBER"/>
    <property type="match status" value="1"/>
</dbReference>
<dbReference type="SUPFAM" id="SSF51735">
    <property type="entry name" value="NAD(P)-binding Rossmann-fold domains"/>
    <property type="match status" value="1"/>
</dbReference>
<name>A0A4Q2UH08_9BACT</name>
<sequence length="279" mass="29436">MESFAETPNQQVAEPAADTHIRFDHAFSLAGKLALITGGGSGIGFDIARCMVDAGATVIITGRREQPLRDAVAALTADRPTPAAHYVVNDVTERDRLDGLVADIETTYGPIDVLVNNAGINMKKPALEVTDADFDRIVHTNLNSVFSLTRACAGRMIERGTGSIIMISSMAAYYGIDRVVAYAASKSAVEGMVKVLASEFSGKGVRVNAIAPGFIETAMSKTAMGGDPDRFARAMRRTPMGKFGKPEDIGWAAVFLASDAARYVTGASLPVDGGNSIGF</sequence>
<feature type="domain" description="Ketoreductase" evidence="3">
    <location>
        <begin position="32"/>
        <end position="213"/>
    </location>
</feature>
<dbReference type="AlphaFoldDB" id="A0A4Q2UH08"/>
<dbReference type="InterPro" id="IPR057326">
    <property type="entry name" value="KR_dom"/>
</dbReference>
<dbReference type="Pfam" id="PF13561">
    <property type="entry name" value="adh_short_C2"/>
    <property type="match status" value="1"/>
</dbReference>
<dbReference type="InterPro" id="IPR002347">
    <property type="entry name" value="SDR_fam"/>
</dbReference>
<comment type="caution">
    <text evidence="4">The sequence shown here is derived from an EMBL/GenBank/DDBJ whole genome shotgun (WGS) entry which is preliminary data.</text>
</comment>